<evidence type="ECO:0000256" key="7">
    <source>
        <dbReference type="ARBA" id="ARBA00047984"/>
    </source>
</evidence>
<organism evidence="12 13">
    <name type="scientific">Desulfonema magnum</name>
    <dbReference type="NCBI Taxonomy" id="45655"/>
    <lineage>
        <taxon>Bacteria</taxon>
        <taxon>Pseudomonadati</taxon>
        <taxon>Thermodesulfobacteriota</taxon>
        <taxon>Desulfobacteria</taxon>
        <taxon>Desulfobacterales</taxon>
        <taxon>Desulfococcaceae</taxon>
        <taxon>Desulfonema</taxon>
    </lineage>
</organism>
<dbReference type="GO" id="GO:0003723">
    <property type="term" value="F:RNA binding"/>
    <property type="evidence" value="ECO:0007669"/>
    <property type="project" value="TreeGrafter"/>
</dbReference>
<keyword evidence="6" id="KW-0067">ATP-binding</keyword>
<dbReference type="PANTHER" id="PTHR18934:SF99">
    <property type="entry name" value="ATP-DEPENDENT RNA HELICASE DHX37-RELATED"/>
    <property type="match status" value="1"/>
</dbReference>
<feature type="coiled-coil region" evidence="8">
    <location>
        <begin position="519"/>
        <end position="560"/>
    </location>
</feature>
<sequence>MKTASKIKPKQTDALKKSPIYHKNKMKTGSKIKSEQTDVLKRTESVLPKVLGADRHALKREIARIRKFAKKGRSSSGNMEKKLFHLEKKVRASARKKIKRKENLSALISKIDDYGTNLPIAAKKEEIIDAISKNKVVIISGETGSGKTTQIPKYCLAAGKGIEGKIGCTQPRRIAATTVARRIAEELGEDIGKSVGYKIRFKDRTNEYSHIKVMTDGILLAETQRDPYLNEYDTLIVDEAHERSLNIDFVLGILKTLLKKRKDLKLIITSATIDTEKFSKAFDDAPIIKVSGRMYPVEVRHSPIEDSDEQTYMEAAADAVYKLAGESRYGDILVFMPTEQDIRETCELLEGKFKQYKAVINILPLYARLSGGEQSRVFSHMAGRKIIVSTNVAETSVTIPGIKYVVDTGLARIAQYSPGSRTTSLPVTPVSKSSADQRKGRCGRVENGICVRLFSEEDFHARPLFTPPEILRSNLAEVIMRMIALKLGDISEFPFIDKPASKNIRDGFALLRELGAIRNLKLETRNSKLETRNSKLKTRNLKLETRNSKLETRNSKLEAQKSGNRFSLTEKGRLMAKMPIDPRLSRMLIEAQKEGCLGEITVIASALTLQQDPRERPVEKEKEADQAHGIFKDATSDFITLLNIWNQYHAAWQTAKSGNKMKKFCKEHFLSFKRMREWRDIHAQITSILEENFGNSNSQILNFNAHIPVSDERYAGIHRSVLSGFLSNIALKKEKNMFKAAKDKEVMIFPGSGVFDKAGQWIVAAEMVETSRLFARRVANIDVSWLEDLGKEQCKSVYLQPHWERNRGEVVAFEQVSLYGLVIVPRRSVSYGKIDREDANHIFIQSALVEGDLKQPFAFMKHNEKLISDVRDMENRIRRRDILVNEQDIYEFYKKKLSGIYDIISLKNCLKKRGNEEFLKMKKQDLFLYSPDEKELSLYPDSIAVGDNRLDCAYSFEPGKHDDGVTLKVSSAVVPSLSAEIMDWLVPGLLEEKITALIKGLPKAYRKKLVPVGNTVDVIINEMPEVKLETGNWKLETGNLKLETGNLKLGTGNSELKTENSNVRLPNSSLITALGNFIYRRFGVNIPASVWDTDALPDHLRMRISITGPGGKELCAGRDKTILNKNISDRIDPDAFESAKKDWERTGITSWDFRDLPENIPLKEKNNDKWIVYPGLEPDEKCVNLRLFPQRNEAMASHKKGIVKLFTIHFSKDLKFLKKNLALSGEAKNQTQYFGGPRVFEKRLYDSIINELFCKNIRTKKKFYVHAESVSPTMFSLGKEKLNSAKRILQAYHCSRSALYELEKSGRANNGAINFLQGLRGELSRLVPEKFTDLYDTDRMIHLERYIKAITIRAERGLVNLEKDQTKAKDIKIYNDSLNTLLKDLSPSVSEEKRKATEEFFWLIEEYKVSLFAQELKTAVPVSKKRLDKRLEEIERML</sequence>
<dbReference type="GO" id="GO:0016787">
    <property type="term" value="F:hydrolase activity"/>
    <property type="evidence" value="ECO:0007669"/>
    <property type="project" value="UniProtKB-KW"/>
</dbReference>
<dbReference type="Proteomes" id="UP000663722">
    <property type="component" value="Chromosome"/>
</dbReference>
<dbReference type="PROSITE" id="PS51192">
    <property type="entry name" value="HELICASE_ATP_BIND_1"/>
    <property type="match status" value="1"/>
</dbReference>
<dbReference type="PANTHER" id="PTHR18934">
    <property type="entry name" value="ATP-DEPENDENT RNA HELICASE"/>
    <property type="match status" value="1"/>
</dbReference>
<evidence type="ECO:0000256" key="6">
    <source>
        <dbReference type="ARBA" id="ARBA00022840"/>
    </source>
</evidence>
<proteinExistence type="predicted"/>
<dbReference type="EC" id="3.6.4.13" evidence="1"/>
<keyword evidence="2" id="KW-0507">mRNA processing</keyword>
<dbReference type="InterPro" id="IPR001650">
    <property type="entry name" value="Helicase_C-like"/>
</dbReference>
<dbReference type="Gene3D" id="3.40.50.300">
    <property type="entry name" value="P-loop containing nucleotide triphosphate hydrolases"/>
    <property type="match status" value="2"/>
</dbReference>
<keyword evidence="8" id="KW-0175">Coiled coil</keyword>
<dbReference type="SMART" id="SM00490">
    <property type="entry name" value="HELICc"/>
    <property type="match status" value="1"/>
</dbReference>
<dbReference type="SMART" id="SM00487">
    <property type="entry name" value="DEXDc"/>
    <property type="match status" value="1"/>
</dbReference>
<dbReference type="CDD" id="cd18791">
    <property type="entry name" value="SF2_C_RHA"/>
    <property type="match status" value="1"/>
</dbReference>
<dbReference type="RefSeq" id="WP_207682830.1">
    <property type="nucleotide sequence ID" value="NZ_CP061800.1"/>
</dbReference>
<evidence type="ECO:0000313" key="12">
    <source>
        <dbReference type="EMBL" id="QTA87782.1"/>
    </source>
</evidence>
<keyword evidence="3" id="KW-0547">Nucleotide-binding</keyword>
<dbReference type="SMART" id="SM00382">
    <property type="entry name" value="AAA"/>
    <property type="match status" value="1"/>
</dbReference>
<dbReference type="InterPro" id="IPR027417">
    <property type="entry name" value="P-loop_NTPase"/>
</dbReference>
<dbReference type="SUPFAM" id="SSF52540">
    <property type="entry name" value="P-loop containing nucleoside triphosphate hydrolases"/>
    <property type="match status" value="1"/>
</dbReference>
<dbReference type="InterPro" id="IPR011709">
    <property type="entry name" value="DEAD-box_helicase_OB_fold"/>
</dbReference>
<accession>A0A975BM60</accession>
<gene>
    <name evidence="12" type="ORF">dnm_038190</name>
</gene>
<keyword evidence="5 12" id="KW-0347">Helicase</keyword>
<protein>
    <recommendedName>
        <fullName evidence="1">RNA helicase</fullName>
        <ecNumber evidence="1">3.6.4.13</ecNumber>
    </recommendedName>
</protein>
<dbReference type="PROSITE" id="PS51194">
    <property type="entry name" value="HELICASE_CTER"/>
    <property type="match status" value="1"/>
</dbReference>
<dbReference type="GO" id="GO:0003724">
    <property type="term" value="F:RNA helicase activity"/>
    <property type="evidence" value="ECO:0007669"/>
    <property type="project" value="UniProtKB-EC"/>
</dbReference>
<evidence type="ECO:0000256" key="4">
    <source>
        <dbReference type="ARBA" id="ARBA00022801"/>
    </source>
</evidence>
<dbReference type="InterPro" id="IPR014001">
    <property type="entry name" value="Helicase_ATP-bd"/>
</dbReference>
<dbReference type="GO" id="GO:0006397">
    <property type="term" value="P:mRNA processing"/>
    <property type="evidence" value="ECO:0007669"/>
    <property type="project" value="UniProtKB-KW"/>
</dbReference>
<dbReference type="Pfam" id="PF07717">
    <property type="entry name" value="OB_NTP_bind"/>
    <property type="match status" value="1"/>
</dbReference>
<dbReference type="InterPro" id="IPR024590">
    <property type="entry name" value="HrpA_C"/>
</dbReference>
<dbReference type="FunFam" id="3.40.50.300:FF:000615">
    <property type="entry name" value="pre-mRNA-splicing factor ATP-dependent RNA helicase DEAH7"/>
    <property type="match status" value="1"/>
</dbReference>
<keyword evidence="4" id="KW-0378">Hydrolase</keyword>
<dbReference type="KEGG" id="dmm:dnm_038190"/>
<feature type="region of interest" description="Disordered" evidence="9">
    <location>
        <begin position="1"/>
        <end position="35"/>
    </location>
</feature>
<evidence type="ECO:0000256" key="8">
    <source>
        <dbReference type="SAM" id="Coils"/>
    </source>
</evidence>
<evidence type="ECO:0000256" key="9">
    <source>
        <dbReference type="SAM" id="MobiDB-lite"/>
    </source>
</evidence>
<keyword evidence="13" id="KW-1185">Reference proteome</keyword>
<dbReference type="InterPro" id="IPR011545">
    <property type="entry name" value="DEAD/DEAH_box_helicase_dom"/>
</dbReference>
<dbReference type="EMBL" id="CP061800">
    <property type="protein sequence ID" value="QTA87782.1"/>
    <property type="molecule type" value="Genomic_DNA"/>
</dbReference>
<evidence type="ECO:0000256" key="1">
    <source>
        <dbReference type="ARBA" id="ARBA00012552"/>
    </source>
</evidence>
<comment type="catalytic activity">
    <reaction evidence="7">
        <text>ATP + H2O = ADP + phosphate + H(+)</text>
        <dbReference type="Rhea" id="RHEA:13065"/>
        <dbReference type="ChEBI" id="CHEBI:15377"/>
        <dbReference type="ChEBI" id="CHEBI:15378"/>
        <dbReference type="ChEBI" id="CHEBI:30616"/>
        <dbReference type="ChEBI" id="CHEBI:43474"/>
        <dbReference type="ChEBI" id="CHEBI:456216"/>
        <dbReference type="EC" id="3.6.4.13"/>
    </reaction>
</comment>
<dbReference type="Pfam" id="PF00271">
    <property type="entry name" value="Helicase_C"/>
    <property type="match status" value="1"/>
</dbReference>
<evidence type="ECO:0000256" key="3">
    <source>
        <dbReference type="ARBA" id="ARBA00022741"/>
    </source>
</evidence>
<reference evidence="12" key="1">
    <citation type="journal article" date="2021" name="Microb. Physiol.">
        <title>Proteogenomic Insights into the Physiology of Marine, Sulfate-Reducing, Filamentous Desulfonema limicola and Desulfonema magnum.</title>
        <authorList>
            <person name="Schnaars V."/>
            <person name="Wohlbrand L."/>
            <person name="Scheve S."/>
            <person name="Hinrichs C."/>
            <person name="Reinhardt R."/>
            <person name="Rabus R."/>
        </authorList>
    </citation>
    <scope>NUCLEOTIDE SEQUENCE</scope>
    <source>
        <strain evidence="12">4be13</strain>
    </source>
</reference>
<dbReference type="Pfam" id="PF21010">
    <property type="entry name" value="HA2_C"/>
    <property type="match status" value="1"/>
</dbReference>
<evidence type="ECO:0000259" key="11">
    <source>
        <dbReference type="PROSITE" id="PS51194"/>
    </source>
</evidence>
<name>A0A975BM60_9BACT</name>
<dbReference type="Pfam" id="PF00270">
    <property type="entry name" value="DEAD"/>
    <property type="match status" value="1"/>
</dbReference>
<evidence type="ECO:0000259" key="10">
    <source>
        <dbReference type="PROSITE" id="PS51192"/>
    </source>
</evidence>
<dbReference type="GO" id="GO:0005524">
    <property type="term" value="F:ATP binding"/>
    <property type="evidence" value="ECO:0007669"/>
    <property type="project" value="UniProtKB-KW"/>
</dbReference>
<evidence type="ECO:0000256" key="2">
    <source>
        <dbReference type="ARBA" id="ARBA00022664"/>
    </source>
</evidence>
<dbReference type="SMART" id="SM00847">
    <property type="entry name" value="HA2"/>
    <property type="match status" value="1"/>
</dbReference>
<feature type="compositionally biased region" description="Basic residues" evidence="9">
    <location>
        <begin position="19"/>
        <end position="30"/>
    </location>
</feature>
<dbReference type="Gene3D" id="1.20.120.1080">
    <property type="match status" value="1"/>
</dbReference>
<feature type="domain" description="Helicase C-terminal" evidence="11">
    <location>
        <begin position="315"/>
        <end position="486"/>
    </location>
</feature>
<dbReference type="InterPro" id="IPR007502">
    <property type="entry name" value="Helicase-assoc_dom"/>
</dbReference>
<evidence type="ECO:0000313" key="13">
    <source>
        <dbReference type="Proteomes" id="UP000663722"/>
    </source>
</evidence>
<evidence type="ECO:0000256" key="5">
    <source>
        <dbReference type="ARBA" id="ARBA00022806"/>
    </source>
</evidence>
<dbReference type="InterPro" id="IPR003593">
    <property type="entry name" value="AAA+_ATPase"/>
</dbReference>
<dbReference type="Pfam" id="PF11898">
    <property type="entry name" value="DUF3418"/>
    <property type="match status" value="1"/>
</dbReference>
<feature type="domain" description="Helicase ATP-binding" evidence="10">
    <location>
        <begin position="128"/>
        <end position="291"/>
    </location>
</feature>